<evidence type="ECO:0000256" key="3">
    <source>
        <dbReference type="ARBA" id="ARBA00023082"/>
    </source>
</evidence>
<dbReference type="GO" id="GO:0006352">
    <property type="term" value="P:DNA-templated transcription initiation"/>
    <property type="evidence" value="ECO:0007669"/>
    <property type="project" value="InterPro"/>
</dbReference>
<dbReference type="InterPro" id="IPR009042">
    <property type="entry name" value="RNA_pol_sigma70_r1_2"/>
</dbReference>
<dbReference type="InterPro" id="IPR036388">
    <property type="entry name" value="WH-like_DNA-bd_sf"/>
</dbReference>
<dbReference type="GO" id="GO:0016987">
    <property type="term" value="F:sigma factor activity"/>
    <property type="evidence" value="ECO:0007669"/>
    <property type="project" value="UniProtKB-KW"/>
</dbReference>
<dbReference type="InterPro" id="IPR013324">
    <property type="entry name" value="RNA_pol_sigma_r3/r4-like"/>
</dbReference>
<keyword evidence="10" id="KW-1185">Reference proteome</keyword>
<accession>A0A1C0A900</accession>
<dbReference type="Pfam" id="PF04542">
    <property type="entry name" value="Sigma70_r2"/>
    <property type="match status" value="1"/>
</dbReference>
<dbReference type="InterPro" id="IPR007630">
    <property type="entry name" value="RNA_pol_sigma70_r4"/>
</dbReference>
<dbReference type="InterPro" id="IPR007624">
    <property type="entry name" value="RNA_pol_sigma70_r3"/>
</dbReference>
<proteinExistence type="inferred from homology"/>
<dbReference type="PANTHER" id="PTHR30603:SF60">
    <property type="entry name" value="RNA POLYMERASE SIGMA FACTOR RPOD"/>
    <property type="match status" value="1"/>
</dbReference>
<dbReference type="InterPro" id="IPR000943">
    <property type="entry name" value="RNA_pol_sigma70"/>
</dbReference>
<sequence>MESLLHDGIRLYLKQSAHELLSAEEEQMVARRISEGDEEAKKILIKANLRLVVSIAKKYLGQGLDFLDLIQEGNLGLMQAIKKFDYQKGYRFSTYATWWIRQRINRALADKARTIRIPAHIWEVMNSYLKTINILSRELGRDPNVEEVATEMNISEEKVRLIKELLQEPASLDSPVGEEDDFYLGDVIEDPTMPTPDKITYDMILREELDEMLDTIPKREKRILELRFGLLDGRTRTLNEIGQDYNLSRERIRQIEKKALQRMRHPTRSKKLKDFL</sequence>
<dbReference type="Pfam" id="PF00140">
    <property type="entry name" value="Sigma70_r1_2"/>
    <property type="match status" value="1"/>
</dbReference>
<reference evidence="10" key="1">
    <citation type="submission" date="2016-07" db="EMBL/GenBank/DDBJ databases">
        <authorList>
            <person name="Florea S."/>
            <person name="Webb J.S."/>
            <person name="Jaromczyk J."/>
            <person name="Schardl C.L."/>
        </authorList>
    </citation>
    <scope>NUCLEOTIDE SEQUENCE [LARGE SCALE GENOMIC DNA]</scope>
    <source>
        <strain evidence="10">Z6</strain>
    </source>
</reference>
<dbReference type="SUPFAM" id="SSF88946">
    <property type="entry name" value="Sigma2 domain of RNA polymerase sigma factors"/>
    <property type="match status" value="1"/>
</dbReference>
<dbReference type="PIRSF" id="PIRSF000770">
    <property type="entry name" value="RNA_pol_sigma-SigE/K"/>
    <property type="match status" value="1"/>
</dbReference>
<dbReference type="Pfam" id="PF04545">
    <property type="entry name" value="Sigma70_r4"/>
    <property type="match status" value="1"/>
</dbReference>
<evidence type="ECO:0000313" key="10">
    <source>
        <dbReference type="Proteomes" id="UP000093514"/>
    </source>
</evidence>
<dbReference type="GO" id="GO:0003677">
    <property type="term" value="F:DNA binding"/>
    <property type="evidence" value="ECO:0007669"/>
    <property type="project" value="UniProtKB-KW"/>
</dbReference>
<keyword evidence="5 6" id="KW-0804">Transcription</keyword>
<dbReference type="InterPro" id="IPR014284">
    <property type="entry name" value="RNA_pol_sigma-70_dom"/>
</dbReference>
<dbReference type="Proteomes" id="UP000093514">
    <property type="component" value="Unassembled WGS sequence"/>
</dbReference>
<keyword evidence="3 6" id="KW-0731">Sigma factor</keyword>
<evidence type="ECO:0000259" key="8">
    <source>
        <dbReference type="PROSITE" id="PS00716"/>
    </source>
</evidence>
<dbReference type="PROSITE" id="PS00715">
    <property type="entry name" value="SIGMA70_1"/>
    <property type="match status" value="1"/>
</dbReference>
<dbReference type="InterPro" id="IPR013325">
    <property type="entry name" value="RNA_pol_sigma_r2"/>
</dbReference>
<dbReference type="InterPro" id="IPR050239">
    <property type="entry name" value="Sigma-70_RNA_pol_init_factors"/>
</dbReference>
<dbReference type="InterPro" id="IPR007627">
    <property type="entry name" value="RNA_pol_sigma70_r2"/>
</dbReference>
<evidence type="ECO:0000256" key="5">
    <source>
        <dbReference type="ARBA" id="ARBA00023163"/>
    </source>
</evidence>
<dbReference type="CDD" id="cd06171">
    <property type="entry name" value="Sigma70_r4"/>
    <property type="match status" value="1"/>
</dbReference>
<dbReference type="FunFam" id="1.10.601.10:FF:000001">
    <property type="entry name" value="RNA polymerase sigma factor SigA"/>
    <property type="match status" value="1"/>
</dbReference>
<evidence type="ECO:0000313" key="9">
    <source>
        <dbReference type="EMBL" id="OCL26708.1"/>
    </source>
</evidence>
<dbReference type="Gene3D" id="1.10.10.10">
    <property type="entry name" value="Winged helix-like DNA-binding domain superfamily/Winged helix DNA-binding domain"/>
    <property type="match status" value="2"/>
</dbReference>
<keyword evidence="2 6" id="KW-0805">Transcription regulation</keyword>
<dbReference type="PROSITE" id="PS00716">
    <property type="entry name" value="SIGMA70_2"/>
    <property type="match status" value="1"/>
</dbReference>
<organism evidence="9 10">
    <name type="scientific">Orenia metallireducens</name>
    <dbReference type="NCBI Taxonomy" id="1413210"/>
    <lineage>
        <taxon>Bacteria</taxon>
        <taxon>Bacillati</taxon>
        <taxon>Bacillota</taxon>
        <taxon>Clostridia</taxon>
        <taxon>Halanaerobiales</taxon>
        <taxon>Halobacteroidaceae</taxon>
        <taxon>Orenia</taxon>
    </lineage>
</organism>
<feature type="domain" description="RNA polymerase sigma-70" evidence="7">
    <location>
        <begin position="68"/>
        <end position="81"/>
    </location>
</feature>
<evidence type="ECO:0000259" key="7">
    <source>
        <dbReference type="PROSITE" id="PS00715"/>
    </source>
</evidence>
<keyword evidence="4 6" id="KW-0238">DNA-binding</keyword>
<dbReference type="SUPFAM" id="SSF88659">
    <property type="entry name" value="Sigma3 and sigma4 domains of RNA polymerase sigma factors"/>
    <property type="match status" value="2"/>
</dbReference>
<dbReference type="Pfam" id="PF04539">
    <property type="entry name" value="Sigma70_r3"/>
    <property type="match status" value="1"/>
</dbReference>
<evidence type="ECO:0000256" key="1">
    <source>
        <dbReference type="ARBA" id="ARBA00007788"/>
    </source>
</evidence>
<comment type="function">
    <text evidence="6">Sigma factors are initiation factors that promote the attachment of RNA polymerase to specific initiation sites and are then released.</text>
</comment>
<gene>
    <name evidence="9" type="ORF">U472_12095</name>
</gene>
<dbReference type="Gene3D" id="1.10.601.10">
    <property type="entry name" value="RNA Polymerase Primary Sigma Factor"/>
    <property type="match status" value="1"/>
</dbReference>
<dbReference type="OrthoDB" id="9809557at2"/>
<comment type="similarity">
    <text evidence="1 6">Belongs to the sigma-70 factor family.</text>
</comment>
<protein>
    <recommendedName>
        <fullName evidence="6">RNA polymerase sigma factor</fullName>
    </recommendedName>
</protein>
<dbReference type="PRINTS" id="PR00046">
    <property type="entry name" value="SIGMA70FCT"/>
</dbReference>
<dbReference type="PANTHER" id="PTHR30603">
    <property type="entry name" value="RNA POLYMERASE SIGMA FACTOR RPO"/>
    <property type="match status" value="1"/>
</dbReference>
<dbReference type="RefSeq" id="WP_068718806.1">
    <property type="nucleotide sequence ID" value="NZ_LWDV01000009.1"/>
</dbReference>
<evidence type="ECO:0000256" key="2">
    <source>
        <dbReference type="ARBA" id="ARBA00023015"/>
    </source>
</evidence>
<comment type="caution">
    <text evidence="9">The sequence shown here is derived from an EMBL/GenBank/DDBJ whole genome shotgun (WGS) entry which is preliminary data.</text>
</comment>
<evidence type="ECO:0000256" key="4">
    <source>
        <dbReference type="ARBA" id="ARBA00023125"/>
    </source>
</evidence>
<evidence type="ECO:0000256" key="6">
    <source>
        <dbReference type="RuleBase" id="RU362124"/>
    </source>
</evidence>
<feature type="domain" description="RNA polymerase sigma-70" evidence="8">
    <location>
        <begin position="237"/>
        <end position="263"/>
    </location>
</feature>
<dbReference type="AlphaFoldDB" id="A0A1C0A900"/>
<dbReference type="NCBIfam" id="TIGR02937">
    <property type="entry name" value="sigma70-ECF"/>
    <property type="match status" value="1"/>
</dbReference>
<dbReference type="EMBL" id="LWDV01000009">
    <property type="protein sequence ID" value="OCL26708.1"/>
    <property type="molecule type" value="Genomic_DNA"/>
</dbReference>
<name>A0A1C0A900_9FIRM</name>
<reference evidence="9 10" key="2">
    <citation type="submission" date="2016-08" db="EMBL/GenBank/DDBJ databases">
        <title>Orenia metallireducens sp. nov. strain Z6, a Novel Metal-reducing Firmicute from the Deep Subsurface.</title>
        <authorList>
            <person name="Maxim B.I."/>
            <person name="Kenneth K."/>
            <person name="Flynn T.M."/>
            <person name="Oloughlin E.J."/>
            <person name="Locke R.A."/>
            <person name="Weber J.R."/>
            <person name="Egan S.M."/>
            <person name="Mackie R.I."/>
            <person name="Cann I.K."/>
        </authorList>
    </citation>
    <scope>NUCLEOTIDE SEQUENCE [LARGE SCALE GENOMIC DNA]</scope>
    <source>
        <strain evidence="9 10">Z6</strain>
    </source>
</reference>